<dbReference type="GO" id="GO:0140359">
    <property type="term" value="F:ABC-type transporter activity"/>
    <property type="evidence" value="ECO:0007669"/>
    <property type="project" value="InterPro"/>
</dbReference>
<dbReference type="EMBL" id="JACHLK010000002">
    <property type="protein sequence ID" value="MBB6558606.1"/>
    <property type="molecule type" value="Genomic_DNA"/>
</dbReference>
<feature type="transmembrane region" description="Helical" evidence="1">
    <location>
        <begin position="130"/>
        <end position="149"/>
    </location>
</feature>
<organism evidence="2 3">
    <name type="scientific">Acidovorax soli</name>
    <dbReference type="NCBI Taxonomy" id="592050"/>
    <lineage>
        <taxon>Bacteria</taxon>
        <taxon>Pseudomonadati</taxon>
        <taxon>Pseudomonadota</taxon>
        <taxon>Betaproteobacteria</taxon>
        <taxon>Burkholderiales</taxon>
        <taxon>Comamonadaceae</taxon>
        <taxon>Acidovorax</taxon>
    </lineage>
</organism>
<feature type="transmembrane region" description="Helical" evidence="1">
    <location>
        <begin position="170"/>
        <end position="201"/>
    </location>
</feature>
<feature type="transmembrane region" description="Helical" evidence="1">
    <location>
        <begin position="243"/>
        <end position="263"/>
    </location>
</feature>
<comment type="caution">
    <text evidence="2">The sequence shown here is derived from an EMBL/GenBank/DDBJ whole genome shotgun (WGS) entry which is preliminary data.</text>
</comment>
<dbReference type="PANTHER" id="PTHR43471">
    <property type="entry name" value="ABC TRANSPORTER PERMEASE"/>
    <property type="match status" value="1"/>
</dbReference>
<feature type="transmembrane region" description="Helical" evidence="1">
    <location>
        <begin position="213"/>
        <end position="236"/>
    </location>
</feature>
<protein>
    <submittedName>
        <fullName evidence="2">ABC-2 type transport system permease protein</fullName>
    </submittedName>
</protein>
<keyword evidence="3" id="KW-1185">Reference proteome</keyword>
<dbReference type="RefSeq" id="WP_184856029.1">
    <property type="nucleotide sequence ID" value="NZ_JACHLK010000002.1"/>
</dbReference>
<accession>A0A7X0PBP4</accession>
<name>A0A7X0PBP4_9BURK</name>
<dbReference type="InterPro" id="IPR021913">
    <property type="entry name" value="DUF3526"/>
</dbReference>
<evidence type="ECO:0000313" key="3">
    <source>
        <dbReference type="Proteomes" id="UP000575083"/>
    </source>
</evidence>
<keyword evidence="1" id="KW-0812">Transmembrane</keyword>
<reference evidence="2 3" key="1">
    <citation type="submission" date="2020-08" db="EMBL/GenBank/DDBJ databases">
        <title>Functional genomics of gut bacteria from endangered species of beetles.</title>
        <authorList>
            <person name="Carlos-Shanley C."/>
        </authorList>
    </citation>
    <scope>NUCLEOTIDE SEQUENCE [LARGE SCALE GENOMIC DNA]</scope>
    <source>
        <strain evidence="2 3">S00198</strain>
    </source>
</reference>
<feature type="transmembrane region" description="Helical" evidence="1">
    <location>
        <begin position="441"/>
        <end position="459"/>
    </location>
</feature>
<dbReference type="PANTHER" id="PTHR43471:SF1">
    <property type="entry name" value="ABC TRANSPORTER PERMEASE PROTEIN NOSY-RELATED"/>
    <property type="match status" value="1"/>
</dbReference>
<dbReference type="Pfam" id="PF12679">
    <property type="entry name" value="ABC2_membrane_2"/>
    <property type="match status" value="1"/>
</dbReference>
<keyword evidence="1" id="KW-0472">Membrane</keyword>
<evidence type="ECO:0000313" key="2">
    <source>
        <dbReference type="EMBL" id="MBB6558606.1"/>
    </source>
</evidence>
<dbReference type="AlphaFoldDB" id="A0A7X0PBP4"/>
<evidence type="ECO:0000256" key="1">
    <source>
        <dbReference type="SAM" id="Phobius"/>
    </source>
</evidence>
<proteinExistence type="predicted"/>
<sequence>MIWRIAFKDLRERLRDGRLYWAGGLVALLLLTALAVGASHQREARAEQAAAQSSDYKDWLAQGARHPHDAAHQGMHAFKPDAALALVDPGINPYIGSTVWLQAHRQSEVKFRPAQDATGLQRFGDLSVGWILQVLGPLLVVVLGFNAFAGEREQGMLRQTLSLGVPPLRLLWGKALALAMALAVLLVPAALIAAVAVAFSAGSGERLDALLRFAGLALGYALYLGIFVFLTLAVSAASRSSRVAITALLALWIANAVVAPRVLSELSRAIFPSPTRLEFNQALAADLKATSDRTWMQAFGTTERWSKDVPLNKWGIALKLDDQASYAVYDRHFGRLWDTWEQQQAVQEAGGLLLPLLAVRSFSSTMAGTDFAHHRDFTTAAERHRRLIQDIVSQDLVDHADPLGHQHFAYQASPALWARVPAFDYHAPSAGWALARGGGSALVLCASLALAVAFAWIAVARQRAI</sequence>
<feature type="transmembrane region" description="Helical" evidence="1">
    <location>
        <begin position="20"/>
        <end position="38"/>
    </location>
</feature>
<keyword evidence="1" id="KW-1133">Transmembrane helix</keyword>
<dbReference type="Proteomes" id="UP000575083">
    <property type="component" value="Unassembled WGS sequence"/>
</dbReference>
<dbReference type="Pfam" id="PF12040">
    <property type="entry name" value="DUF3526"/>
    <property type="match status" value="1"/>
</dbReference>
<gene>
    <name evidence="2" type="ORF">HNP48_001270</name>
</gene>
<dbReference type="GO" id="GO:0005886">
    <property type="term" value="C:plasma membrane"/>
    <property type="evidence" value="ECO:0007669"/>
    <property type="project" value="UniProtKB-SubCell"/>
</dbReference>